<evidence type="ECO:0000313" key="5">
    <source>
        <dbReference type="Proteomes" id="UP000293638"/>
    </source>
</evidence>
<protein>
    <recommendedName>
        <fullName evidence="3">General stress protein 17M-like domain-containing protein</fullName>
    </recommendedName>
</protein>
<dbReference type="AlphaFoldDB" id="A0A4Q7NQ67"/>
<organism evidence="4 5">
    <name type="scientific">Motilibacter rhizosphaerae</name>
    <dbReference type="NCBI Taxonomy" id="598652"/>
    <lineage>
        <taxon>Bacteria</taxon>
        <taxon>Bacillati</taxon>
        <taxon>Actinomycetota</taxon>
        <taxon>Actinomycetes</taxon>
        <taxon>Motilibacterales</taxon>
        <taxon>Motilibacteraceae</taxon>
        <taxon>Motilibacter</taxon>
    </lineage>
</organism>
<dbReference type="InterPro" id="IPR025889">
    <property type="entry name" value="GSP17M-like_dom"/>
</dbReference>
<feature type="region of interest" description="Disordered" evidence="1">
    <location>
        <begin position="1"/>
        <end position="63"/>
    </location>
</feature>
<evidence type="ECO:0000256" key="1">
    <source>
        <dbReference type="SAM" id="MobiDB-lite"/>
    </source>
</evidence>
<keyword evidence="2" id="KW-0812">Transmembrane</keyword>
<dbReference type="Proteomes" id="UP000293638">
    <property type="component" value="Unassembled WGS sequence"/>
</dbReference>
<dbReference type="EMBL" id="SGXD01000003">
    <property type="protein sequence ID" value="RZS87228.1"/>
    <property type="molecule type" value="Genomic_DNA"/>
</dbReference>
<reference evidence="4 5" key="1">
    <citation type="submission" date="2019-02" db="EMBL/GenBank/DDBJ databases">
        <title>Genomic Encyclopedia of Type Strains, Phase IV (KMG-IV): sequencing the most valuable type-strain genomes for metagenomic binning, comparative biology and taxonomic classification.</title>
        <authorList>
            <person name="Goeker M."/>
        </authorList>
    </citation>
    <scope>NUCLEOTIDE SEQUENCE [LARGE SCALE GENOMIC DNA]</scope>
    <source>
        <strain evidence="4 5">DSM 45622</strain>
    </source>
</reference>
<feature type="transmembrane region" description="Helical" evidence="2">
    <location>
        <begin position="185"/>
        <end position="210"/>
    </location>
</feature>
<feature type="compositionally biased region" description="Low complexity" evidence="1">
    <location>
        <begin position="39"/>
        <end position="63"/>
    </location>
</feature>
<evidence type="ECO:0000259" key="3">
    <source>
        <dbReference type="Pfam" id="PF11181"/>
    </source>
</evidence>
<keyword evidence="2" id="KW-1133">Transmembrane helix</keyword>
<feature type="domain" description="General stress protein 17M-like" evidence="3">
    <location>
        <begin position="108"/>
        <end position="177"/>
    </location>
</feature>
<sequence>MGQSVGSTAPAPGATSSSGGTTRSSVAPPVDLAPPDRVSTSGSSDTMRSSRSSTRTRSSGESVGSNGVVVMISVVPPAPGYNAGMAQNITPGRSGRLTLPTPPTGLPVGSFDTYEAAQRAVDYLSDEKFPVEGVTIVGSDLQLVERVTGRLTYGRSAAAGAASGAWFGALVGLLLGVFASHQDSTFALLLSGILYGAVFGAVFGLISFAATGGRRDFTSATQVVAKRYDVLCDSRTAEEARQHLARLSLRS</sequence>
<comment type="caution">
    <text evidence="4">The sequence shown here is derived from an EMBL/GenBank/DDBJ whole genome shotgun (WGS) entry which is preliminary data.</text>
</comment>
<evidence type="ECO:0000313" key="4">
    <source>
        <dbReference type="EMBL" id="RZS87228.1"/>
    </source>
</evidence>
<evidence type="ECO:0000256" key="2">
    <source>
        <dbReference type="SAM" id="Phobius"/>
    </source>
</evidence>
<feature type="transmembrane region" description="Helical" evidence="2">
    <location>
        <begin position="156"/>
        <end position="179"/>
    </location>
</feature>
<gene>
    <name evidence="4" type="ORF">EV189_2653</name>
</gene>
<dbReference type="Pfam" id="PF11181">
    <property type="entry name" value="YflT"/>
    <property type="match status" value="1"/>
</dbReference>
<proteinExistence type="predicted"/>
<feature type="compositionally biased region" description="Low complexity" evidence="1">
    <location>
        <begin position="1"/>
        <end position="27"/>
    </location>
</feature>
<keyword evidence="5" id="KW-1185">Reference proteome</keyword>
<keyword evidence="2" id="KW-0472">Membrane</keyword>
<accession>A0A4Q7NQ67</accession>
<name>A0A4Q7NQ67_9ACTN</name>